<reference evidence="1 2" key="1">
    <citation type="submission" date="2014-04" db="EMBL/GenBank/DDBJ databases">
        <title>A comprehensive comparison of genomes of Erythrobacter spp. Strains.</title>
        <authorList>
            <person name="Zheng Q."/>
        </authorList>
    </citation>
    <scope>NUCLEOTIDE SEQUENCE [LARGE SCALE GENOMIC DNA]</scope>
    <source>
        <strain evidence="1 2">DSM 8509</strain>
    </source>
</reference>
<dbReference type="Gene3D" id="3.40.630.40">
    <property type="entry name" value="Zn-dependent exopeptidases"/>
    <property type="match status" value="1"/>
</dbReference>
<dbReference type="Proteomes" id="UP000027866">
    <property type="component" value="Unassembled WGS sequence"/>
</dbReference>
<dbReference type="AlphaFoldDB" id="A0A074N3D9"/>
<dbReference type="RefSeq" id="WP_034904744.1">
    <property type="nucleotide sequence ID" value="NZ_CP017057.1"/>
</dbReference>
<keyword evidence="1" id="KW-0378">Hydrolase</keyword>
<evidence type="ECO:0000313" key="2">
    <source>
        <dbReference type="Proteomes" id="UP000027866"/>
    </source>
</evidence>
<dbReference type="PATRIC" id="fig|39960.10.peg.1464"/>
<comment type="caution">
    <text evidence="1">The sequence shown here is derived from an EMBL/GenBank/DDBJ whole genome shotgun (WGS) entry which is preliminary data.</text>
</comment>
<name>A0A074N3D9_9SPHN</name>
<dbReference type="KEGG" id="elq:Ga0102493_112368"/>
<gene>
    <name evidence="1" type="ORF">EH32_14525</name>
</gene>
<dbReference type="PIRSF" id="PIRSF029730">
    <property type="entry name" value="UCP029730"/>
    <property type="match status" value="1"/>
</dbReference>
<dbReference type="EMBL" id="JMIX01000009">
    <property type="protein sequence ID" value="KEO92472.1"/>
    <property type="molecule type" value="Genomic_DNA"/>
</dbReference>
<dbReference type="SUPFAM" id="SSF53187">
    <property type="entry name" value="Zn-dependent exopeptidases"/>
    <property type="match status" value="1"/>
</dbReference>
<dbReference type="Pfam" id="PF05013">
    <property type="entry name" value="FGase"/>
    <property type="match status" value="1"/>
</dbReference>
<dbReference type="InterPro" id="IPR007709">
    <property type="entry name" value="N-FG_amidohydro"/>
</dbReference>
<dbReference type="GO" id="GO:0016787">
    <property type="term" value="F:hydrolase activity"/>
    <property type="evidence" value="ECO:0007669"/>
    <property type="project" value="UniProtKB-KW"/>
</dbReference>
<evidence type="ECO:0000313" key="1">
    <source>
        <dbReference type="EMBL" id="KEO92472.1"/>
    </source>
</evidence>
<sequence>MIDGQPYRHLGEPRPVSGEPTIVCVADHASNHVPEDIELGIAPELLDQHVAIDIGVAGVATRMARRHSIPAHLATVSRLVCDLHREEDHPGVVPEKSDGYLIPGNIGADIEARLARFHRPYHAALKEWLEAAQPDLIVSLHSFTPRMASTDEARPWDVSLLWNTDDRAARHAIRFLRDEGLNVGENEPYSGAELNATMNRHAEAHGRPYCFFEIRQDHITTRVQQSRWADMLSDVVGRVALALS</sequence>
<accession>A0A074N3D9</accession>
<protein>
    <submittedName>
        <fullName evidence="1">N-formylglutamate amidohydrolase</fullName>
    </submittedName>
</protein>
<dbReference type="OrthoDB" id="9815326at2"/>
<proteinExistence type="predicted"/>
<organism evidence="1 2">
    <name type="scientific">Erythrobacter litoralis</name>
    <dbReference type="NCBI Taxonomy" id="39960"/>
    <lineage>
        <taxon>Bacteria</taxon>
        <taxon>Pseudomonadati</taxon>
        <taxon>Pseudomonadota</taxon>
        <taxon>Alphaproteobacteria</taxon>
        <taxon>Sphingomonadales</taxon>
        <taxon>Erythrobacteraceae</taxon>
        <taxon>Erythrobacter/Porphyrobacter group</taxon>
        <taxon>Erythrobacter</taxon>
    </lineage>
</organism>
<keyword evidence="2" id="KW-1185">Reference proteome</keyword>
<dbReference type="InterPro" id="IPR011227">
    <property type="entry name" value="UCP029730"/>
</dbReference>